<proteinExistence type="predicted"/>
<dbReference type="PANTHER" id="PTHR38733">
    <property type="entry name" value="PROTEIN MCRC"/>
    <property type="match status" value="1"/>
</dbReference>
<accession>A0AAU8J9E0</accession>
<evidence type="ECO:0000313" key="1">
    <source>
        <dbReference type="EMBL" id="XCM35735.1"/>
    </source>
</evidence>
<keyword evidence="1" id="KW-0378">Hydrolase</keyword>
<dbReference type="InterPro" id="IPR011604">
    <property type="entry name" value="PDDEXK-like_dom_sf"/>
</dbReference>
<dbReference type="RefSeq" id="WP_190879530.1">
    <property type="nucleotide sequence ID" value="NZ_CP159837.1"/>
</dbReference>
<reference evidence="1" key="1">
    <citation type="submission" date="2024-07" db="EMBL/GenBank/DDBJ databases">
        <authorList>
            <person name="Kim Y.J."/>
            <person name="Jeong J.Y."/>
        </authorList>
    </citation>
    <scope>NUCLEOTIDE SEQUENCE</scope>
    <source>
        <strain evidence="1">GIHE-MW2</strain>
    </source>
</reference>
<sequence length="403" mass="47152">MNLDTIKVIEIIEYQSILIPRQDIPQAALDELRQKYKPQLQIGLEDTRYGDFWKLTAKGWVGYIPLPANLGIRLQPKVPIQSILGMLEYAYNLKSFRFLDGLIDCETLEEFCDRLAAILASRILSRVRQGIYQTYLPKTGELGYIRDRLDIRHTIQQPWTVKFTCHYQEYTADIPDNQILLWTMHCLSFSGLCRQFSQHLVSETYRALKGVVRLRHFNSQDCCDRSYNRLNQDYESLHTLCYFFLEQIAPSHSIGFSKNLPFLVDMSKLYEQFIYQWLKIHLPGNFSIKAQQRLQIGKKLNFKIDLVIYETSMENPRYILDTKYKRSLKPSTEDVAQIIAYATAKNCPEAILIYPVDLPEPVDEWVGDRQIHLRSLTFSTQTNLEKSGDKFLSKLFDNYQNVN</sequence>
<dbReference type="Gene3D" id="3.90.320.10">
    <property type="match status" value="1"/>
</dbReference>
<dbReference type="EMBL" id="CP159837">
    <property type="protein sequence ID" value="XCM35735.1"/>
    <property type="molecule type" value="Genomic_DNA"/>
</dbReference>
<protein>
    <submittedName>
        <fullName evidence="1">Restriction endonuclease</fullName>
    </submittedName>
</protein>
<dbReference type="AlphaFoldDB" id="A0AAU8J9E0"/>
<name>A0AAU8J9E0_9CYAN</name>
<organism evidence="1">
    <name type="scientific">Planktothricoides raciborskii GIHE-MW2</name>
    <dbReference type="NCBI Taxonomy" id="2792601"/>
    <lineage>
        <taxon>Bacteria</taxon>
        <taxon>Bacillati</taxon>
        <taxon>Cyanobacteriota</taxon>
        <taxon>Cyanophyceae</taxon>
        <taxon>Oscillatoriophycideae</taxon>
        <taxon>Oscillatoriales</taxon>
        <taxon>Oscillatoriaceae</taxon>
        <taxon>Planktothricoides</taxon>
    </lineage>
</organism>
<dbReference type="GO" id="GO:0004519">
    <property type="term" value="F:endonuclease activity"/>
    <property type="evidence" value="ECO:0007669"/>
    <property type="project" value="UniProtKB-KW"/>
</dbReference>
<keyword evidence="1" id="KW-0255">Endonuclease</keyword>
<dbReference type="Pfam" id="PF10117">
    <property type="entry name" value="McrBC"/>
    <property type="match status" value="1"/>
</dbReference>
<dbReference type="REBASE" id="844911">
    <property type="entry name" value="Pra2McrBCP"/>
</dbReference>
<gene>
    <name evidence="1" type="ORF">ABWT76_004434</name>
</gene>
<dbReference type="InterPro" id="IPR019292">
    <property type="entry name" value="McrC"/>
</dbReference>
<keyword evidence="1" id="KW-0540">Nuclease</keyword>
<dbReference type="PANTHER" id="PTHR38733:SF1">
    <property type="entry name" value="TYPE IV METHYL-DIRECTED RESTRICTION ENZYME ECOKMCRBC"/>
    <property type="match status" value="1"/>
</dbReference>